<dbReference type="Proteomes" id="UP001612741">
    <property type="component" value="Unassembled WGS sequence"/>
</dbReference>
<evidence type="ECO:0000313" key="3">
    <source>
        <dbReference type="Proteomes" id="UP001612741"/>
    </source>
</evidence>
<evidence type="ECO:0000313" key="2">
    <source>
        <dbReference type="EMBL" id="MFI6499309.1"/>
    </source>
</evidence>
<organism evidence="2 3">
    <name type="scientific">Nonomuraea typhae</name>
    <dbReference type="NCBI Taxonomy" id="2603600"/>
    <lineage>
        <taxon>Bacteria</taxon>
        <taxon>Bacillati</taxon>
        <taxon>Actinomycetota</taxon>
        <taxon>Actinomycetes</taxon>
        <taxon>Streptosporangiales</taxon>
        <taxon>Streptosporangiaceae</taxon>
        <taxon>Nonomuraea</taxon>
    </lineage>
</organism>
<protein>
    <submittedName>
        <fullName evidence="2">DUF559 domain-containing protein</fullName>
    </submittedName>
</protein>
<dbReference type="InterPro" id="IPR011335">
    <property type="entry name" value="Restrct_endonuc-II-like"/>
</dbReference>
<dbReference type="RefSeq" id="WP_397082516.1">
    <property type="nucleotide sequence ID" value="NZ_JBITGY010000004.1"/>
</dbReference>
<reference evidence="2 3" key="1">
    <citation type="submission" date="2024-10" db="EMBL/GenBank/DDBJ databases">
        <title>The Natural Products Discovery Center: Release of the First 8490 Sequenced Strains for Exploring Actinobacteria Biosynthetic Diversity.</title>
        <authorList>
            <person name="Kalkreuter E."/>
            <person name="Kautsar S.A."/>
            <person name="Yang D."/>
            <person name="Bader C.D."/>
            <person name="Teijaro C.N."/>
            <person name="Fluegel L."/>
            <person name="Davis C.M."/>
            <person name="Simpson J.R."/>
            <person name="Lauterbach L."/>
            <person name="Steele A.D."/>
            <person name="Gui C."/>
            <person name="Meng S."/>
            <person name="Li G."/>
            <person name="Viehrig K."/>
            <person name="Ye F."/>
            <person name="Su P."/>
            <person name="Kiefer A.F."/>
            <person name="Nichols A."/>
            <person name="Cepeda A.J."/>
            <person name="Yan W."/>
            <person name="Fan B."/>
            <person name="Jiang Y."/>
            <person name="Adhikari A."/>
            <person name="Zheng C.-J."/>
            <person name="Schuster L."/>
            <person name="Cowan T.M."/>
            <person name="Smanski M.J."/>
            <person name="Chevrette M.G."/>
            <person name="De Carvalho L.P.S."/>
            <person name="Shen B."/>
        </authorList>
    </citation>
    <scope>NUCLEOTIDE SEQUENCE [LARGE SCALE GENOMIC DNA]</scope>
    <source>
        <strain evidence="2 3">NPDC050545</strain>
    </source>
</reference>
<proteinExistence type="predicted"/>
<comment type="caution">
    <text evidence="2">The sequence shown here is derived from an EMBL/GenBank/DDBJ whole genome shotgun (WGS) entry which is preliminary data.</text>
</comment>
<dbReference type="SUPFAM" id="SSF52980">
    <property type="entry name" value="Restriction endonuclease-like"/>
    <property type="match status" value="1"/>
</dbReference>
<name>A0ABW7YXV3_9ACTN</name>
<dbReference type="InterPro" id="IPR007569">
    <property type="entry name" value="DUF559"/>
</dbReference>
<dbReference type="Gene3D" id="3.40.960.10">
    <property type="entry name" value="VSR Endonuclease"/>
    <property type="match status" value="1"/>
</dbReference>
<keyword evidence="3" id="KW-1185">Reference proteome</keyword>
<accession>A0ABW7YXV3</accession>
<feature type="domain" description="DUF559" evidence="1">
    <location>
        <begin position="186"/>
        <end position="241"/>
    </location>
</feature>
<evidence type="ECO:0000259" key="1">
    <source>
        <dbReference type="Pfam" id="PF04480"/>
    </source>
</evidence>
<dbReference type="EMBL" id="JBITGY010000004">
    <property type="protein sequence ID" value="MFI6499309.1"/>
    <property type="molecule type" value="Genomic_DNA"/>
</dbReference>
<gene>
    <name evidence="2" type="ORF">ACIBG2_18120</name>
</gene>
<sequence>MTDTLTRGPLLDRARFMTRLVQGAVACRRTAAHVWGLRAMPDGTPSTTWPVELAIPIHMDIPGSDTHELAIPPKDTTTHRGVRLTTPARTALDCARALPRIDAVAIIDQFLRRGVRLADLRADACAFDHLLKTLNMADSGAASPRESRLRVTFLEAGLPRPVTQIRVNLPASRHAYLDLGWPDYLLAVEYDGQSHHSTPDDRAHDAARRTLLESLGWRVIPVRRDVVPARMGDLLEQVADTLIQRGWRPHPEVTTRILSRIRAARRRPGYRTLRRRT</sequence>
<dbReference type="Pfam" id="PF04480">
    <property type="entry name" value="DUF559"/>
    <property type="match status" value="1"/>
</dbReference>